<proteinExistence type="predicted"/>
<dbReference type="PROSITE" id="PS50093">
    <property type="entry name" value="PKD"/>
    <property type="match status" value="1"/>
</dbReference>
<evidence type="ECO:0000259" key="3">
    <source>
        <dbReference type="PROSITE" id="PS50093"/>
    </source>
</evidence>
<organism evidence="4 5">
    <name type="scientific">Nocardioides thalensis</name>
    <dbReference type="NCBI Taxonomy" id="1914755"/>
    <lineage>
        <taxon>Bacteria</taxon>
        <taxon>Bacillati</taxon>
        <taxon>Actinomycetota</taxon>
        <taxon>Actinomycetes</taxon>
        <taxon>Propionibacteriales</taxon>
        <taxon>Nocardioidaceae</taxon>
        <taxon>Nocardioides</taxon>
    </lineage>
</organism>
<evidence type="ECO:0000313" key="4">
    <source>
        <dbReference type="EMBL" id="NYI99934.1"/>
    </source>
</evidence>
<sequence>MDARLIVASAALTILFSSAPAAADVDVDPGDGFFGLEGESEMPGDPGDADNAGDDGGALPEGEYHHGPMCNGGACAPEFVCPDGSYAYREWIEAPDGETLWDYLYCPGDVVFQGPTPGMIAQAFRRIPLPASPLIIEPPDGRTLVNFETNFYTEKERLFRSVTLLGQRVDLRIDVHSYTWHFDDGEKLRTSDPGAPYPKLQITHNYLQAGAYRPRLDTTYVADYRVNGGAWQTVPGSVTIEGSPESLRAVEARPILTG</sequence>
<evidence type="ECO:0000256" key="1">
    <source>
        <dbReference type="SAM" id="MobiDB-lite"/>
    </source>
</evidence>
<dbReference type="InterPro" id="IPR013783">
    <property type="entry name" value="Ig-like_fold"/>
</dbReference>
<comment type="caution">
    <text evidence="4">The sequence shown here is derived from an EMBL/GenBank/DDBJ whole genome shotgun (WGS) entry which is preliminary data.</text>
</comment>
<keyword evidence="5" id="KW-1185">Reference proteome</keyword>
<dbReference type="Proteomes" id="UP000530424">
    <property type="component" value="Unassembled WGS sequence"/>
</dbReference>
<accession>A0A853BXS5</accession>
<dbReference type="CDD" id="cd00146">
    <property type="entry name" value="PKD"/>
    <property type="match status" value="1"/>
</dbReference>
<dbReference type="InterPro" id="IPR000601">
    <property type="entry name" value="PKD_dom"/>
</dbReference>
<dbReference type="GO" id="GO:0005975">
    <property type="term" value="P:carbohydrate metabolic process"/>
    <property type="evidence" value="ECO:0007669"/>
    <property type="project" value="UniProtKB-ARBA"/>
</dbReference>
<feature type="domain" description="PKD" evidence="3">
    <location>
        <begin position="177"/>
        <end position="219"/>
    </location>
</feature>
<dbReference type="RefSeq" id="WP_179666572.1">
    <property type="nucleotide sequence ID" value="NZ_JACCFP010000001.1"/>
</dbReference>
<feature type="signal peptide" evidence="2">
    <location>
        <begin position="1"/>
        <end position="23"/>
    </location>
</feature>
<keyword evidence="2" id="KW-0732">Signal</keyword>
<feature type="region of interest" description="Disordered" evidence="1">
    <location>
        <begin position="32"/>
        <end position="60"/>
    </location>
</feature>
<protein>
    <recommendedName>
        <fullName evidence="3">PKD domain-containing protein</fullName>
    </recommendedName>
</protein>
<feature type="chain" id="PRO_5032880787" description="PKD domain-containing protein" evidence="2">
    <location>
        <begin position="24"/>
        <end position="258"/>
    </location>
</feature>
<dbReference type="AlphaFoldDB" id="A0A853BXS5"/>
<dbReference type="Gene3D" id="2.60.40.10">
    <property type="entry name" value="Immunoglobulins"/>
    <property type="match status" value="1"/>
</dbReference>
<reference evidence="4 5" key="1">
    <citation type="submission" date="2020-07" db="EMBL/GenBank/DDBJ databases">
        <title>Sequencing the genomes of 1000 actinobacteria strains.</title>
        <authorList>
            <person name="Klenk H.-P."/>
        </authorList>
    </citation>
    <scope>NUCLEOTIDE SEQUENCE [LARGE SCALE GENOMIC DNA]</scope>
    <source>
        <strain evidence="4 5">DSM 103833</strain>
    </source>
</reference>
<dbReference type="EMBL" id="JACCFP010000001">
    <property type="protein sequence ID" value="NYI99934.1"/>
    <property type="molecule type" value="Genomic_DNA"/>
</dbReference>
<gene>
    <name evidence="4" type="ORF">HNR19_000633</name>
</gene>
<name>A0A853BXS5_9ACTN</name>
<evidence type="ECO:0000256" key="2">
    <source>
        <dbReference type="SAM" id="SignalP"/>
    </source>
</evidence>
<feature type="compositionally biased region" description="Acidic residues" evidence="1">
    <location>
        <begin position="38"/>
        <end position="53"/>
    </location>
</feature>
<evidence type="ECO:0000313" key="5">
    <source>
        <dbReference type="Proteomes" id="UP000530424"/>
    </source>
</evidence>